<evidence type="ECO:0000313" key="2">
    <source>
        <dbReference type="EMBL" id="ACL67009.1"/>
    </source>
</evidence>
<keyword evidence="3" id="KW-1185">Reference proteome</keyword>
<dbReference type="RefSeq" id="WP_015934781.1">
    <property type="nucleotide sequence ID" value="NC_011891.1"/>
</dbReference>
<feature type="transmembrane region" description="Helical" evidence="1">
    <location>
        <begin position="68"/>
        <end position="89"/>
    </location>
</feature>
<feature type="transmembrane region" description="Helical" evidence="1">
    <location>
        <begin position="34"/>
        <end position="56"/>
    </location>
</feature>
<dbReference type="Proteomes" id="UP000007089">
    <property type="component" value="Chromosome"/>
</dbReference>
<protein>
    <submittedName>
        <fullName evidence="2">Uncharacterized protein</fullName>
    </submittedName>
</protein>
<evidence type="ECO:0000313" key="3">
    <source>
        <dbReference type="Proteomes" id="UP000007089"/>
    </source>
</evidence>
<keyword evidence="1" id="KW-0472">Membrane</keyword>
<evidence type="ECO:0000256" key="1">
    <source>
        <dbReference type="SAM" id="Phobius"/>
    </source>
</evidence>
<feature type="transmembrane region" description="Helical" evidence="1">
    <location>
        <begin position="95"/>
        <end position="113"/>
    </location>
</feature>
<dbReference type="AlphaFoldDB" id="B8J6N7"/>
<gene>
    <name evidence="2" type="ordered locus">A2cp1_3682</name>
</gene>
<sequence>MARVARWFLAVEAAAFLSAAGVHSGVLWRGHEHARAATAETVIGLELAAALLATVARPASTRRFAVGAQAFALLGTAVGLFTIAIGIGPRTAPDLAFHAAVIVLLVAGLLRLSRERLAGRPVRGSAV</sequence>
<accession>B8J6N7</accession>
<dbReference type="HOGENOM" id="CLU_2002841_0_0_7"/>
<proteinExistence type="predicted"/>
<name>B8J6N7_ANAD2</name>
<reference evidence="2" key="1">
    <citation type="submission" date="2009-01" db="EMBL/GenBank/DDBJ databases">
        <title>Complete sequence of Anaeromyxobacter dehalogenans 2CP-1.</title>
        <authorList>
            <consortium name="US DOE Joint Genome Institute"/>
            <person name="Lucas S."/>
            <person name="Copeland A."/>
            <person name="Lapidus A."/>
            <person name="Glavina del Rio T."/>
            <person name="Dalin E."/>
            <person name="Tice H."/>
            <person name="Bruce D."/>
            <person name="Goodwin L."/>
            <person name="Pitluck S."/>
            <person name="Saunders E."/>
            <person name="Brettin T."/>
            <person name="Detter J.C."/>
            <person name="Han C."/>
            <person name="Larimer F."/>
            <person name="Land M."/>
            <person name="Hauser L."/>
            <person name="Kyrpides N."/>
            <person name="Ovchinnikova G."/>
            <person name="Beliaev A.S."/>
            <person name="Richardson P."/>
        </authorList>
    </citation>
    <scope>NUCLEOTIDE SEQUENCE</scope>
    <source>
        <strain evidence="2">2CP-1</strain>
    </source>
</reference>
<organism evidence="2 3">
    <name type="scientific">Anaeromyxobacter dehalogenans (strain ATCC BAA-258 / DSM 21875 / 2CP-1)</name>
    <dbReference type="NCBI Taxonomy" id="455488"/>
    <lineage>
        <taxon>Bacteria</taxon>
        <taxon>Pseudomonadati</taxon>
        <taxon>Myxococcota</taxon>
        <taxon>Myxococcia</taxon>
        <taxon>Myxococcales</taxon>
        <taxon>Cystobacterineae</taxon>
        <taxon>Anaeromyxobacteraceae</taxon>
        <taxon>Anaeromyxobacter</taxon>
    </lineage>
</organism>
<dbReference type="KEGG" id="acp:A2cp1_3682"/>
<dbReference type="EMBL" id="CP001359">
    <property type="protein sequence ID" value="ACL67009.1"/>
    <property type="molecule type" value="Genomic_DNA"/>
</dbReference>
<keyword evidence="1" id="KW-1133">Transmembrane helix</keyword>
<keyword evidence="1" id="KW-0812">Transmembrane</keyword>